<feature type="chain" id="PRO_5046338765" evidence="1">
    <location>
        <begin position="19"/>
        <end position="1323"/>
    </location>
</feature>
<evidence type="ECO:0000313" key="3">
    <source>
        <dbReference type="RefSeq" id="XP_065662978.1"/>
    </source>
</evidence>
<keyword evidence="1" id="KW-0732">Signal</keyword>
<name>A0ABM4CMC6_HYDVU</name>
<evidence type="ECO:0000256" key="1">
    <source>
        <dbReference type="SAM" id="SignalP"/>
    </source>
</evidence>
<sequence length="1323" mass="152072">MEVYFIFVLHVIFSLKICELHLERCSLNLKFETNNFLTRDWLLWGQLYSYCMHSNVEKYHSSQISSDERCVTTNCNECMSCFLKFCINSTTAKTSESCKFGCQLYSSIADHINKNFGINEQDKPYIKSTSKIVSTKCEYLNITFMWENVFSKNNMIPSVYLVTITSIDEDNSTECVIDLVSENILNVSNQLVCGMSNIPIQDIGTKFQLNVYPVNYNGYNELSKLTYNSLNDYILNSKEFTIIHGSLVGTLKVLKKVYTVSFNVKPINYTKGLKSVLHITLGNNNEVYGDRNPGIWFHEDGSGKLVIFAAVNGSTTFYIETPPLRLGVWSYITICQSYLESKYWFSVFLNGINIIRTENSDARDFKNMKVYASDCWYDAQDGYITDLLVINGHAEQIVGNTKTALEKEKIIAEIPKLNEEYLISFDFYPNNFFSDWRNIVHFTIGSNYENYGDRTPGIWFEPGSSNKKIHISAPINGNSNYIFSTLILNLILKNQWSNIKVAQILLNKLYIFTIIINGTVVVEKVNYKCQSFDNVKVYASDPWYEAQDGFIKNFFVINGISNSSMQPIVVLPSDYILHSKEFTIIHGSLVGTLKVLKKVYTVFFNVKPTNYTRGLKSVLHITLGDNNEVYGDRNPGVWFHEDGSGKLVIFAAVNGSTTFYIETPPLRLGVWSYITICQSYLESKYWFSVFLNGINIIRTENSDARDFKNMKVYASDCWYDAQDGYITDLLVINGHAEQLVGNEKTRLEKGKIIAEIPKLNEEYLISFDFYPNNFFSDWRNIVHFTIGSDYENYGDRTPGIWFEPGSSNKKIHISAPINDNSNYIFSTLILNLILKNQWSNIKVAQILLNKLYIFTIIINGTVVVEKVNYKYQSFDNVKVYASDPWYEAQYGFIKNFFVINGISNSSTKPIVVLPSDYIILKTEFTLMKGLYVGFLNVMKMEYTISFSIKPKIFTKGLINVLHFTLTKSFRDYGYRNPSVWFHQDGSGKLVIFPVNNNNSNYSIETVPLKLGEWSSVKIYQSLINNEYWLSVDLNGVNIHRMKNDKAVELKRIKVYASDPWHDALNGSISNIQIVNGKIDFIIDNVPAKLLKGKIIAEIPRLSLEYIISFDLNSKKCFFNSCSVVNFISDFDNSNYEEKTPGVWFNYNRVFTFTLPNSGCHRDVFNTDPIELDLWQNIEISQIKKLNSKLKNSEYMYTIKVNEEVVYSDVNYEPKYFKNIKVYASDPLYKTHDGIIKNFFVVNGISNKHKFSLTFDEYIAVKIRRYINFNLHHNEGLQWLGMLRIQGTMPATKAIKLISDKYNSFDLKLDKDIVASVTNGASLI</sequence>
<gene>
    <name evidence="3" type="primary">LOC136085586</name>
</gene>
<feature type="signal peptide" evidence="1">
    <location>
        <begin position="1"/>
        <end position="18"/>
    </location>
</feature>
<proteinExistence type="predicted"/>
<organism evidence="2 3">
    <name type="scientific">Hydra vulgaris</name>
    <name type="common">Hydra</name>
    <name type="synonym">Hydra attenuata</name>
    <dbReference type="NCBI Taxonomy" id="6087"/>
    <lineage>
        <taxon>Eukaryota</taxon>
        <taxon>Metazoa</taxon>
        <taxon>Cnidaria</taxon>
        <taxon>Hydrozoa</taxon>
        <taxon>Hydroidolina</taxon>
        <taxon>Anthoathecata</taxon>
        <taxon>Aplanulata</taxon>
        <taxon>Hydridae</taxon>
        <taxon>Hydra</taxon>
    </lineage>
</organism>
<dbReference type="GeneID" id="136085586"/>
<keyword evidence="2" id="KW-1185">Reference proteome</keyword>
<reference evidence="3" key="1">
    <citation type="submission" date="2025-08" db="UniProtKB">
        <authorList>
            <consortium name="RefSeq"/>
        </authorList>
    </citation>
    <scope>IDENTIFICATION</scope>
</reference>
<dbReference type="Proteomes" id="UP001652625">
    <property type="component" value="Chromosome 09"/>
</dbReference>
<dbReference type="RefSeq" id="XP_065662978.1">
    <property type="nucleotide sequence ID" value="XM_065806906.1"/>
</dbReference>
<accession>A0ABM4CMC6</accession>
<evidence type="ECO:0000313" key="2">
    <source>
        <dbReference type="Proteomes" id="UP001652625"/>
    </source>
</evidence>
<protein>
    <submittedName>
        <fullName evidence="3">Uncharacterized protein LOC136085586</fullName>
    </submittedName>
</protein>